<name>A0A4Y2WFZ2_ARAVE</name>
<protein>
    <submittedName>
        <fullName evidence="2">Uncharacterized protein</fullName>
    </submittedName>
</protein>
<accession>A0A4Y2WFZ2</accession>
<reference evidence="2 3" key="1">
    <citation type="journal article" date="2019" name="Sci. Rep.">
        <title>Orb-weaving spider Araneus ventricosus genome elucidates the spidroin gene catalogue.</title>
        <authorList>
            <person name="Kono N."/>
            <person name="Nakamura H."/>
            <person name="Ohtoshi R."/>
            <person name="Moran D.A.P."/>
            <person name="Shinohara A."/>
            <person name="Yoshida Y."/>
            <person name="Fujiwara M."/>
            <person name="Mori M."/>
            <person name="Tomita M."/>
            <person name="Arakawa K."/>
        </authorList>
    </citation>
    <scope>NUCLEOTIDE SEQUENCE [LARGE SCALE GENOMIC DNA]</scope>
</reference>
<keyword evidence="3" id="KW-1185">Reference proteome</keyword>
<dbReference type="EMBL" id="BGPR01058915">
    <property type="protein sequence ID" value="GBO34997.1"/>
    <property type="molecule type" value="Genomic_DNA"/>
</dbReference>
<dbReference type="Proteomes" id="UP000499080">
    <property type="component" value="Unassembled WGS sequence"/>
</dbReference>
<proteinExistence type="predicted"/>
<evidence type="ECO:0000313" key="3">
    <source>
        <dbReference type="Proteomes" id="UP000499080"/>
    </source>
</evidence>
<sequence>MRPVCLGRAGVTRFTIACRISCSMLAAVILPFSPVDFFAAPSHDPESKGVESLSSSLPSKPPGEQAEGEGGEEKPLSSAWQAALGATSAMDKEKQERKRVVRKQPKVVERPVRALFCLGLKNPIRSLCITIVEYKYPLHLL</sequence>
<evidence type="ECO:0000256" key="1">
    <source>
        <dbReference type="SAM" id="MobiDB-lite"/>
    </source>
</evidence>
<gene>
    <name evidence="2" type="ORF">AVEN_169120_1</name>
</gene>
<comment type="caution">
    <text evidence="2">The sequence shown here is derived from an EMBL/GenBank/DDBJ whole genome shotgun (WGS) entry which is preliminary data.</text>
</comment>
<evidence type="ECO:0000313" key="2">
    <source>
        <dbReference type="EMBL" id="GBO34997.1"/>
    </source>
</evidence>
<feature type="compositionally biased region" description="Low complexity" evidence="1">
    <location>
        <begin position="50"/>
        <end position="65"/>
    </location>
</feature>
<organism evidence="2 3">
    <name type="scientific">Araneus ventricosus</name>
    <name type="common">Orbweaver spider</name>
    <name type="synonym">Epeira ventricosa</name>
    <dbReference type="NCBI Taxonomy" id="182803"/>
    <lineage>
        <taxon>Eukaryota</taxon>
        <taxon>Metazoa</taxon>
        <taxon>Ecdysozoa</taxon>
        <taxon>Arthropoda</taxon>
        <taxon>Chelicerata</taxon>
        <taxon>Arachnida</taxon>
        <taxon>Araneae</taxon>
        <taxon>Araneomorphae</taxon>
        <taxon>Entelegynae</taxon>
        <taxon>Araneoidea</taxon>
        <taxon>Araneidae</taxon>
        <taxon>Araneus</taxon>
    </lineage>
</organism>
<dbReference type="OrthoDB" id="6436706at2759"/>
<feature type="region of interest" description="Disordered" evidence="1">
    <location>
        <begin position="43"/>
        <end position="78"/>
    </location>
</feature>
<dbReference type="AlphaFoldDB" id="A0A4Y2WFZ2"/>